<reference evidence="2" key="1">
    <citation type="submission" date="2021-02" db="EMBL/GenBank/DDBJ databases">
        <title>Genome sequence Cadophora malorum strain M34.</title>
        <authorList>
            <person name="Stefanovic E."/>
            <person name="Vu D."/>
            <person name="Scully C."/>
            <person name="Dijksterhuis J."/>
            <person name="Roader J."/>
            <person name="Houbraken J."/>
        </authorList>
    </citation>
    <scope>NUCLEOTIDE SEQUENCE</scope>
    <source>
        <strain evidence="2">M34</strain>
    </source>
</reference>
<gene>
    <name evidence="2" type="ORF">IFR04_010815</name>
</gene>
<proteinExistence type="predicted"/>
<name>A0A8H7W5G9_9HELO</name>
<sequence>MTSIPPPAAGGGGAVSIPIPTSLTPYLTTHTLTQNHPTNPSSAITLTLPLCIPCHSAILPKSLLEHLRKHHQLPPELRVLIKEFIASLALCNDKIGREIDFGHVKCLGDGAEVVEGLRVVGAWRCKFKVEVEVAVQEEWEGGDWVGNGNEDGNGTGEKKKEEEKEKENECGFIRRDVTDMRRHVNLVHGVGAKGMYEACEAQSWFGGRRAVYWRVRGGSGVLDSYAGQDGDGYRGGNADVVMSEAGRNDQGQVGVEEEGNLEIKRTEKVELHEKNELREDEGEEGEGLTKRLKTPAFTSLCRWGFYGKGFGDKTPTTWRVKDGKETEIERELRLGKIC</sequence>
<keyword evidence="3" id="KW-1185">Reference proteome</keyword>
<accession>A0A8H7W5G9</accession>
<feature type="compositionally biased region" description="Gly residues" evidence="1">
    <location>
        <begin position="143"/>
        <end position="155"/>
    </location>
</feature>
<dbReference type="EMBL" id="JAFJYH010000199">
    <property type="protein sequence ID" value="KAG4416052.1"/>
    <property type="molecule type" value="Genomic_DNA"/>
</dbReference>
<feature type="compositionally biased region" description="Basic and acidic residues" evidence="1">
    <location>
        <begin position="156"/>
        <end position="165"/>
    </location>
</feature>
<evidence type="ECO:0000313" key="2">
    <source>
        <dbReference type="EMBL" id="KAG4416052.1"/>
    </source>
</evidence>
<evidence type="ECO:0000313" key="3">
    <source>
        <dbReference type="Proteomes" id="UP000664132"/>
    </source>
</evidence>
<evidence type="ECO:0000256" key="1">
    <source>
        <dbReference type="SAM" id="MobiDB-lite"/>
    </source>
</evidence>
<protein>
    <submittedName>
        <fullName evidence="2">Uncharacterized protein</fullName>
    </submittedName>
</protein>
<organism evidence="2 3">
    <name type="scientific">Cadophora malorum</name>
    <dbReference type="NCBI Taxonomy" id="108018"/>
    <lineage>
        <taxon>Eukaryota</taxon>
        <taxon>Fungi</taxon>
        <taxon>Dikarya</taxon>
        <taxon>Ascomycota</taxon>
        <taxon>Pezizomycotina</taxon>
        <taxon>Leotiomycetes</taxon>
        <taxon>Helotiales</taxon>
        <taxon>Ploettnerulaceae</taxon>
        <taxon>Cadophora</taxon>
    </lineage>
</organism>
<dbReference type="AlphaFoldDB" id="A0A8H7W5G9"/>
<comment type="caution">
    <text evidence="2">The sequence shown here is derived from an EMBL/GenBank/DDBJ whole genome shotgun (WGS) entry which is preliminary data.</text>
</comment>
<dbReference type="Proteomes" id="UP000664132">
    <property type="component" value="Unassembled WGS sequence"/>
</dbReference>
<feature type="region of interest" description="Disordered" evidence="1">
    <location>
        <begin position="142"/>
        <end position="165"/>
    </location>
</feature>
<dbReference type="OrthoDB" id="3558677at2759"/>